<dbReference type="NCBIfam" id="TIGR00099">
    <property type="entry name" value="Cof-subfamily"/>
    <property type="match status" value="1"/>
</dbReference>
<evidence type="ECO:0000313" key="2">
    <source>
        <dbReference type="Proteomes" id="UP000315389"/>
    </source>
</evidence>
<dbReference type="InterPro" id="IPR023214">
    <property type="entry name" value="HAD_sf"/>
</dbReference>
<dbReference type="GO" id="GO:0016791">
    <property type="term" value="F:phosphatase activity"/>
    <property type="evidence" value="ECO:0007669"/>
    <property type="project" value="TreeGrafter"/>
</dbReference>
<dbReference type="Gene3D" id="3.30.1240.10">
    <property type="match status" value="1"/>
</dbReference>
<accession>A0A542ZP52</accession>
<dbReference type="Gene3D" id="3.40.50.1000">
    <property type="entry name" value="HAD superfamily/HAD-like"/>
    <property type="match status" value="1"/>
</dbReference>
<dbReference type="InterPro" id="IPR000150">
    <property type="entry name" value="Cof"/>
</dbReference>
<dbReference type="NCBIfam" id="TIGR01484">
    <property type="entry name" value="HAD-SF-IIB"/>
    <property type="match status" value="1"/>
</dbReference>
<name>A0A542ZP52_RARFA</name>
<comment type="caution">
    <text evidence="1">The sequence shown here is derived from an EMBL/GenBank/DDBJ whole genome shotgun (WGS) entry which is preliminary data.</text>
</comment>
<dbReference type="AlphaFoldDB" id="A0A542ZP52"/>
<dbReference type="InterPro" id="IPR006379">
    <property type="entry name" value="HAD-SF_hydro_IIB"/>
</dbReference>
<dbReference type="SUPFAM" id="SSF56784">
    <property type="entry name" value="HAD-like"/>
    <property type="match status" value="1"/>
</dbReference>
<dbReference type="Proteomes" id="UP000315389">
    <property type="component" value="Unassembled WGS sequence"/>
</dbReference>
<protein>
    <submittedName>
        <fullName evidence="1">Uncharacterized protein</fullName>
    </submittedName>
</protein>
<dbReference type="RefSeq" id="WP_142121215.1">
    <property type="nucleotide sequence ID" value="NZ_BAAASV010000002.1"/>
</dbReference>
<dbReference type="OrthoDB" id="3180855at2"/>
<gene>
    <name evidence="1" type="ORF">FB461_1789</name>
</gene>
<proteinExistence type="predicted"/>
<dbReference type="GO" id="GO:0000287">
    <property type="term" value="F:magnesium ion binding"/>
    <property type="evidence" value="ECO:0007669"/>
    <property type="project" value="TreeGrafter"/>
</dbReference>
<dbReference type="PANTHER" id="PTHR10000">
    <property type="entry name" value="PHOSPHOSERINE PHOSPHATASE"/>
    <property type="match status" value="1"/>
</dbReference>
<dbReference type="EMBL" id="VFOS01000002">
    <property type="protein sequence ID" value="TQL62151.1"/>
    <property type="molecule type" value="Genomic_DNA"/>
</dbReference>
<dbReference type="Pfam" id="PF08282">
    <property type="entry name" value="Hydrolase_3"/>
    <property type="match status" value="1"/>
</dbReference>
<dbReference type="GO" id="GO:0005829">
    <property type="term" value="C:cytosol"/>
    <property type="evidence" value="ECO:0007669"/>
    <property type="project" value="TreeGrafter"/>
</dbReference>
<keyword evidence="2" id="KW-1185">Reference proteome</keyword>
<evidence type="ECO:0000313" key="1">
    <source>
        <dbReference type="EMBL" id="TQL62151.1"/>
    </source>
</evidence>
<organism evidence="1 2">
    <name type="scientific">Rarobacter faecitabidus</name>
    <dbReference type="NCBI Taxonomy" id="13243"/>
    <lineage>
        <taxon>Bacteria</taxon>
        <taxon>Bacillati</taxon>
        <taxon>Actinomycetota</taxon>
        <taxon>Actinomycetes</taxon>
        <taxon>Micrococcales</taxon>
        <taxon>Rarobacteraceae</taxon>
        <taxon>Rarobacter</taxon>
    </lineage>
</organism>
<reference evidence="1 2" key="1">
    <citation type="submission" date="2019-06" db="EMBL/GenBank/DDBJ databases">
        <title>Sequencing the genomes of 1000 actinobacteria strains.</title>
        <authorList>
            <person name="Klenk H.-P."/>
        </authorList>
    </citation>
    <scope>NUCLEOTIDE SEQUENCE [LARGE SCALE GENOMIC DNA]</scope>
    <source>
        <strain evidence="1 2">DSM 4813</strain>
    </source>
</reference>
<sequence length="273" mass="28640">MPSSFSLRLFASDVDGTLLTFDHHITDEVRAAIGEARAAGVHVILASARSPQAIAILQDDLGLRGEPLVGLQGAWVGEVPADGAPVAYAKHPLPVDAARTVYETCQRLATPLCWFAEDEWFYSFPAQVVDYEARVTGIAPAGELDVERALEKQGPLKIMVPFNPADPAVGSRVLADLPDGLLGQLTGEHYLEITTPSADKSHGVALIAERLGVDRAHIAAAGDGPNDIGMFSIAGRSFAMGNASPAVQEAASQVTGTNAESGLALAIREALRA</sequence>
<dbReference type="InterPro" id="IPR036412">
    <property type="entry name" value="HAD-like_sf"/>
</dbReference>
<dbReference type="PROSITE" id="PS01228">
    <property type="entry name" value="COF_1"/>
    <property type="match status" value="1"/>
</dbReference>
<dbReference type="PANTHER" id="PTHR10000:SF8">
    <property type="entry name" value="HAD SUPERFAMILY HYDROLASE-LIKE, TYPE 3"/>
    <property type="match status" value="1"/>
</dbReference>